<protein>
    <submittedName>
        <fullName evidence="2">Uncharacterized protein</fullName>
    </submittedName>
</protein>
<gene>
    <name evidence="2" type="ORF">E2C01_071902</name>
</gene>
<sequence length="69" mass="7728">MRSATDEAETHGDSATSSSSCDPFSLAIEEWKHKHRGESNTQAKRVTRRRRSDRVDGHHPDRGLGAILE</sequence>
<dbReference type="EMBL" id="VSRR010045898">
    <property type="protein sequence ID" value="MPC77447.1"/>
    <property type="molecule type" value="Genomic_DNA"/>
</dbReference>
<feature type="compositionally biased region" description="Polar residues" evidence="1">
    <location>
        <begin position="13"/>
        <end position="22"/>
    </location>
</feature>
<feature type="compositionally biased region" description="Basic and acidic residues" evidence="1">
    <location>
        <begin position="53"/>
        <end position="62"/>
    </location>
</feature>
<feature type="region of interest" description="Disordered" evidence="1">
    <location>
        <begin position="1"/>
        <end position="69"/>
    </location>
</feature>
<evidence type="ECO:0000313" key="2">
    <source>
        <dbReference type="EMBL" id="MPC77447.1"/>
    </source>
</evidence>
<accession>A0A5B7I7H5</accession>
<feature type="compositionally biased region" description="Basic and acidic residues" evidence="1">
    <location>
        <begin position="1"/>
        <end position="12"/>
    </location>
</feature>
<proteinExistence type="predicted"/>
<keyword evidence="3" id="KW-1185">Reference proteome</keyword>
<dbReference type="AlphaFoldDB" id="A0A5B7I7H5"/>
<name>A0A5B7I7H5_PORTR</name>
<evidence type="ECO:0000256" key="1">
    <source>
        <dbReference type="SAM" id="MobiDB-lite"/>
    </source>
</evidence>
<evidence type="ECO:0000313" key="3">
    <source>
        <dbReference type="Proteomes" id="UP000324222"/>
    </source>
</evidence>
<dbReference type="Proteomes" id="UP000324222">
    <property type="component" value="Unassembled WGS sequence"/>
</dbReference>
<comment type="caution">
    <text evidence="2">The sequence shown here is derived from an EMBL/GenBank/DDBJ whole genome shotgun (WGS) entry which is preliminary data.</text>
</comment>
<reference evidence="2 3" key="1">
    <citation type="submission" date="2019-05" db="EMBL/GenBank/DDBJ databases">
        <title>Another draft genome of Portunus trituberculatus and its Hox gene families provides insights of decapod evolution.</title>
        <authorList>
            <person name="Jeong J.-H."/>
            <person name="Song I."/>
            <person name="Kim S."/>
            <person name="Choi T."/>
            <person name="Kim D."/>
            <person name="Ryu S."/>
            <person name="Kim W."/>
        </authorList>
    </citation>
    <scope>NUCLEOTIDE SEQUENCE [LARGE SCALE GENOMIC DNA]</scope>
    <source>
        <tissue evidence="2">Muscle</tissue>
    </source>
</reference>
<organism evidence="2 3">
    <name type="scientific">Portunus trituberculatus</name>
    <name type="common">Swimming crab</name>
    <name type="synonym">Neptunus trituberculatus</name>
    <dbReference type="NCBI Taxonomy" id="210409"/>
    <lineage>
        <taxon>Eukaryota</taxon>
        <taxon>Metazoa</taxon>
        <taxon>Ecdysozoa</taxon>
        <taxon>Arthropoda</taxon>
        <taxon>Crustacea</taxon>
        <taxon>Multicrustacea</taxon>
        <taxon>Malacostraca</taxon>
        <taxon>Eumalacostraca</taxon>
        <taxon>Eucarida</taxon>
        <taxon>Decapoda</taxon>
        <taxon>Pleocyemata</taxon>
        <taxon>Brachyura</taxon>
        <taxon>Eubrachyura</taxon>
        <taxon>Portunoidea</taxon>
        <taxon>Portunidae</taxon>
        <taxon>Portuninae</taxon>
        <taxon>Portunus</taxon>
    </lineage>
</organism>